<dbReference type="EMBL" id="UINC01000867">
    <property type="protein sequence ID" value="SUZ62401.1"/>
    <property type="molecule type" value="Genomic_DNA"/>
</dbReference>
<dbReference type="AlphaFoldDB" id="A0A381P630"/>
<evidence type="ECO:0008006" key="4">
    <source>
        <dbReference type="Google" id="ProtNLM"/>
    </source>
</evidence>
<feature type="domain" description="Gfo/Idh/MocA-like oxidoreductase N-terminal" evidence="1">
    <location>
        <begin position="7"/>
        <end position="123"/>
    </location>
</feature>
<dbReference type="Pfam" id="PF01408">
    <property type="entry name" value="GFO_IDH_MocA"/>
    <property type="match status" value="1"/>
</dbReference>
<dbReference type="PANTHER" id="PTHR43249">
    <property type="entry name" value="UDP-N-ACETYL-2-AMINO-2-DEOXY-D-GLUCURONATE OXIDASE"/>
    <property type="match status" value="1"/>
</dbReference>
<sequence length="355" mass="39111">MAQQSIGFGLIGTGMAGETQAKEFQHVTGGEMVAVCSRNEANVREFASTYGIGRWYTDYEDLIRDPRVDVVCVLTPSGLHRDMAVAAAEAGKHVLIEKPLEINLRRADDIIRACKQYGSKLGVVFQMRFGSVARETKKALAVGALGKIFLAEVIDKGSRTPAYYESALWRGTKELEGGGCLLTQSIHPIDLIQYLVGPVSSVFGHVATFRHAIEIEDTATALFKFQNGAMGTIASTTSIKPAMKSRLELHGEKGTIVVNAQYDKFLVWDVEDYPAPEPVESSFDFYDIDDPWAFPQTRHRVQLQDMVDAIREDRDPILSGEEARKSLAITMAIYESSKQGKEVSLLAPEFAPPAF</sequence>
<protein>
    <recommendedName>
        <fullName evidence="4">Gfo/Idh/MocA-like oxidoreductase N-terminal domain-containing protein</fullName>
    </recommendedName>
</protein>
<dbReference type="Gene3D" id="3.30.360.10">
    <property type="entry name" value="Dihydrodipicolinate Reductase, domain 2"/>
    <property type="match status" value="1"/>
</dbReference>
<accession>A0A381P630</accession>
<dbReference type="SUPFAM" id="SSF51735">
    <property type="entry name" value="NAD(P)-binding Rossmann-fold domains"/>
    <property type="match status" value="1"/>
</dbReference>
<name>A0A381P630_9ZZZZ</name>
<feature type="domain" description="GFO/IDH/MocA-like oxidoreductase" evidence="2">
    <location>
        <begin position="134"/>
        <end position="257"/>
    </location>
</feature>
<dbReference type="GO" id="GO:0000166">
    <property type="term" value="F:nucleotide binding"/>
    <property type="evidence" value="ECO:0007669"/>
    <property type="project" value="InterPro"/>
</dbReference>
<organism evidence="3">
    <name type="scientific">marine metagenome</name>
    <dbReference type="NCBI Taxonomy" id="408172"/>
    <lineage>
        <taxon>unclassified sequences</taxon>
        <taxon>metagenomes</taxon>
        <taxon>ecological metagenomes</taxon>
    </lineage>
</organism>
<evidence type="ECO:0000313" key="3">
    <source>
        <dbReference type="EMBL" id="SUZ62401.1"/>
    </source>
</evidence>
<dbReference type="PANTHER" id="PTHR43249:SF1">
    <property type="entry name" value="D-GLUCOSIDE 3-DEHYDROGENASE"/>
    <property type="match status" value="1"/>
</dbReference>
<reference evidence="3" key="1">
    <citation type="submission" date="2018-05" db="EMBL/GenBank/DDBJ databases">
        <authorList>
            <person name="Lanie J.A."/>
            <person name="Ng W.-L."/>
            <person name="Kazmierczak K.M."/>
            <person name="Andrzejewski T.M."/>
            <person name="Davidsen T.M."/>
            <person name="Wayne K.J."/>
            <person name="Tettelin H."/>
            <person name="Glass J.I."/>
            <person name="Rusch D."/>
            <person name="Podicherti R."/>
            <person name="Tsui H.-C.T."/>
            <person name="Winkler M.E."/>
        </authorList>
    </citation>
    <scope>NUCLEOTIDE SEQUENCE</scope>
</reference>
<dbReference type="Pfam" id="PF22725">
    <property type="entry name" value="GFO_IDH_MocA_C3"/>
    <property type="match status" value="1"/>
</dbReference>
<dbReference type="InterPro" id="IPR055170">
    <property type="entry name" value="GFO_IDH_MocA-like_dom"/>
</dbReference>
<dbReference type="InterPro" id="IPR052515">
    <property type="entry name" value="Gfo/Idh/MocA_Oxidoreductase"/>
</dbReference>
<evidence type="ECO:0000259" key="1">
    <source>
        <dbReference type="Pfam" id="PF01408"/>
    </source>
</evidence>
<evidence type="ECO:0000259" key="2">
    <source>
        <dbReference type="Pfam" id="PF22725"/>
    </source>
</evidence>
<dbReference type="InterPro" id="IPR036291">
    <property type="entry name" value="NAD(P)-bd_dom_sf"/>
</dbReference>
<gene>
    <name evidence="3" type="ORF">METZ01_LOCUS15255</name>
</gene>
<dbReference type="SUPFAM" id="SSF55347">
    <property type="entry name" value="Glyceraldehyde-3-phosphate dehydrogenase-like, C-terminal domain"/>
    <property type="match status" value="1"/>
</dbReference>
<dbReference type="Gene3D" id="3.40.50.720">
    <property type="entry name" value="NAD(P)-binding Rossmann-like Domain"/>
    <property type="match status" value="1"/>
</dbReference>
<proteinExistence type="predicted"/>
<dbReference type="InterPro" id="IPR000683">
    <property type="entry name" value="Gfo/Idh/MocA-like_OxRdtase_N"/>
</dbReference>